<name>A0ABT1V4F5_9ACTN</name>
<gene>
    <name evidence="2" type="ORF">NP777_29080</name>
</gene>
<reference evidence="2 3" key="1">
    <citation type="submission" date="2022-07" db="EMBL/GenBank/DDBJ databases">
        <authorList>
            <person name="Phongsopitanun W."/>
            <person name="Tanasupawat S."/>
        </authorList>
    </citation>
    <scope>NUCLEOTIDE SEQUENCE [LARGE SCALE GENOMIC DNA]</scope>
    <source>
        <strain evidence="2 3">RCU-064</strain>
    </source>
</reference>
<organism evidence="2 3">
    <name type="scientific">Streptomyces rugosispiralis</name>
    <dbReference type="NCBI Taxonomy" id="2967341"/>
    <lineage>
        <taxon>Bacteria</taxon>
        <taxon>Bacillati</taxon>
        <taxon>Actinomycetota</taxon>
        <taxon>Actinomycetes</taxon>
        <taxon>Kitasatosporales</taxon>
        <taxon>Streptomycetaceae</taxon>
        <taxon>Streptomyces</taxon>
    </lineage>
</organism>
<dbReference type="Proteomes" id="UP001204746">
    <property type="component" value="Unassembled WGS sequence"/>
</dbReference>
<dbReference type="EMBL" id="JANIAA010000023">
    <property type="protein sequence ID" value="MCQ8192259.1"/>
    <property type="molecule type" value="Genomic_DNA"/>
</dbReference>
<sequence>MSVIEFALAVVLVLAIGGCACVAWTARGGPRWARGVSTATMALAEVVLIDGRKRRRRRGRRNPSSGMDG</sequence>
<keyword evidence="1" id="KW-1133">Transmembrane helix</keyword>
<accession>A0ABT1V4F5</accession>
<evidence type="ECO:0000256" key="1">
    <source>
        <dbReference type="SAM" id="Phobius"/>
    </source>
</evidence>
<keyword evidence="1" id="KW-0472">Membrane</keyword>
<feature type="transmembrane region" description="Helical" evidence="1">
    <location>
        <begin position="7"/>
        <end position="26"/>
    </location>
</feature>
<evidence type="ECO:0000313" key="2">
    <source>
        <dbReference type="EMBL" id="MCQ8192259.1"/>
    </source>
</evidence>
<keyword evidence="3" id="KW-1185">Reference proteome</keyword>
<keyword evidence="1" id="KW-0812">Transmembrane</keyword>
<proteinExistence type="predicted"/>
<comment type="caution">
    <text evidence="2">The sequence shown here is derived from an EMBL/GenBank/DDBJ whole genome shotgun (WGS) entry which is preliminary data.</text>
</comment>
<feature type="transmembrane region" description="Helical" evidence="1">
    <location>
        <begin position="32"/>
        <end position="51"/>
    </location>
</feature>
<protein>
    <submittedName>
        <fullName evidence="2">Uncharacterized protein</fullName>
    </submittedName>
</protein>
<evidence type="ECO:0000313" key="3">
    <source>
        <dbReference type="Proteomes" id="UP001204746"/>
    </source>
</evidence>